<dbReference type="Gene3D" id="3.90.1150.10">
    <property type="entry name" value="Aspartate Aminotransferase, domain 1"/>
    <property type="match status" value="1"/>
</dbReference>
<dbReference type="GO" id="GO:0030170">
    <property type="term" value="F:pyridoxal phosphate binding"/>
    <property type="evidence" value="ECO:0007669"/>
    <property type="project" value="TreeGrafter"/>
</dbReference>
<dbReference type="InterPro" id="IPR000653">
    <property type="entry name" value="DegT/StrS_aminotransferase"/>
</dbReference>
<dbReference type="PANTHER" id="PTHR30244">
    <property type="entry name" value="TRANSAMINASE"/>
    <property type="match status" value="1"/>
</dbReference>
<dbReference type="RefSeq" id="WP_002945069.1">
    <property type="nucleotide sequence ID" value="NZ_CAURIV010000004.1"/>
</dbReference>
<dbReference type="GO" id="GO:0000271">
    <property type="term" value="P:polysaccharide biosynthetic process"/>
    <property type="evidence" value="ECO:0007669"/>
    <property type="project" value="TreeGrafter"/>
</dbReference>
<dbReference type="InterPro" id="IPR015421">
    <property type="entry name" value="PyrdxlP-dep_Trfase_major"/>
</dbReference>
<evidence type="ECO:0000313" key="4">
    <source>
        <dbReference type="Proteomes" id="UP000502377"/>
    </source>
</evidence>
<dbReference type="KEGG" id="crx:CRECT_1402"/>
<dbReference type="Proteomes" id="UP000502377">
    <property type="component" value="Chromosome"/>
</dbReference>
<sequence>MEEIAFFKPSIDEAETALIKEALKEHGSVIVDRLESELREYFGVKHAVTTNNNSAAHHLALCSMDLKRGDKIICSVNSTPSVAQAIRHFDAEPIFVDINEDDFNMNPQSLRDTLKAHNHKKLKGIFVNHIAGQAADMDEIYAIAQEYDIKVLDDAGKSIGLSYNDVKIGSDGRSLISCFNIYSQLTNPIATAGFMLTNDDAVAERAKLLRNHAIIKGGIDKDGNLGYIYDVIDIGVKYDLTGLCAAYAVAQFEKTDKFIARRQEIAAAYDKELADCPHVSLPIKKRDHVYIQYIIKIDKNRDGFAKELLERGIHTALHYKPMHLLSYYKSKYGLKVNSFPNALKTYQQVLSLPVYNALSDEEVAHICESVREVAKTRV</sequence>
<dbReference type="GO" id="GO:0008483">
    <property type="term" value="F:transaminase activity"/>
    <property type="evidence" value="ECO:0007669"/>
    <property type="project" value="UniProtKB-KW"/>
</dbReference>
<accession>A0A6G5QNA1</accession>
<comment type="similarity">
    <text evidence="1 2">Belongs to the DegT/DnrJ/EryC1 family.</text>
</comment>
<evidence type="ECO:0000313" key="3">
    <source>
        <dbReference type="EMBL" id="QCD47052.1"/>
    </source>
</evidence>
<dbReference type="CDD" id="cd00616">
    <property type="entry name" value="AHBA_syn"/>
    <property type="match status" value="1"/>
</dbReference>
<dbReference type="AlphaFoldDB" id="A0A6G5QNA1"/>
<name>A0A6G5QNA1_CAMRE</name>
<proteinExistence type="inferred from homology"/>
<keyword evidence="3" id="KW-0032">Aminotransferase</keyword>
<dbReference type="PIRSF" id="PIRSF000390">
    <property type="entry name" value="PLP_StrS"/>
    <property type="match status" value="1"/>
</dbReference>
<keyword evidence="2" id="KW-0663">Pyridoxal phosphate</keyword>
<dbReference type="EMBL" id="CP012543">
    <property type="protein sequence ID" value="QCD47052.1"/>
    <property type="molecule type" value="Genomic_DNA"/>
</dbReference>
<dbReference type="SUPFAM" id="SSF53383">
    <property type="entry name" value="PLP-dependent transferases"/>
    <property type="match status" value="1"/>
</dbReference>
<organism evidence="3 4">
    <name type="scientific">Campylobacter rectus</name>
    <name type="common">Wolinella recta</name>
    <dbReference type="NCBI Taxonomy" id="203"/>
    <lineage>
        <taxon>Bacteria</taxon>
        <taxon>Pseudomonadati</taxon>
        <taxon>Campylobacterota</taxon>
        <taxon>Epsilonproteobacteria</taxon>
        <taxon>Campylobacterales</taxon>
        <taxon>Campylobacteraceae</taxon>
        <taxon>Campylobacter</taxon>
    </lineage>
</organism>
<dbReference type="InterPro" id="IPR015424">
    <property type="entry name" value="PyrdxlP-dep_Trfase"/>
</dbReference>
<dbReference type="InterPro" id="IPR015422">
    <property type="entry name" value="PyrdxlP-dep_Trfase_small"/>
</dbReference>
<evidence type="ECO:0000256" key="1">
    <source>
        <dbReference type="ARBA" id="ARBA00037999"/>
    </source>
</evidence>
<gene>
    <name evidence="3" type="ORF">CRECT_1402</name>
</gene>
<keyword evidence="3" id="KW-0808">Transferase</keyword>
<reference evidence="3 4" key="1">
    <citation type="submission" date="2016-07" db="EMBL/GenBank/DDBJ databases">
        <title>Comparative genomics of the Campylobacter concisus group.</title>
        <authorList>
            <person name="Miller W.G."/>
            <person name="Yee E."/>
            <person name="Chapman M.H."/>
            <person name="Huynh S."/>
            <person name="Bono J.L."/>
            <person name="On S.L.W."/>
            <person name="StLeger J."/>
            <person name="Foster G."/>
            <person name="Parker C.T."/>
        </authorList>
    </citation>
    <scope>NUCLEOTIDE SEQUENCE [LARGE SCALE GENOMIC DNA]</scope>
    <source>
        <strain evidence="3 4">ATCC 33238</strain>
    </source>
</reference>
<evidence type="ECO:0000256" key="2">
    <source>
        <dbReference type="RuleBase" id="RU004508"/>
    </source>
</evidence>
<dbReference type="PANTHER" id="PTHR30244:SF34">
    <property type="entry name" value="DTDP-4-AMINO-4,6-DIDEOXYGALACTOSE TRANSAMINASE"/>
    <property type="match status" value="1"/>
</dbReference>
<dbReference type="Pfam" id="PF01041">
    <property type="entry name" value="DegT_DnrJ_EryC1"/>
    <property type="match status" value="1"/>
</dbReference>
<protein>
    <submittedName>
        <fullName evidence="3">Aminotransferase, DegT/DnrJ/EryC1/StrS family</fullName>
    </submittedName>
</protein>
<dbReference type="Gene3D" id="3.40.640.10">
    <property type="entry name" value="Type I PLP-dependent aspartate aminotransferase-like (Major domain)"/>
    <property type="match status" value="1"/>
</dbReference>